<keyword evidence="4" id="KW-1185">Reference proteome</keyword>
<comment type="caution">
    <text evidence="3">The sequence shown here is derived from an EMBL/GenBank/DDBJ whole genome shotgun (WGS) entry which is preliminary data.</text>
</comment>
<evidence type="ECO:0000256" key="1">
    <source>
        <dbReference type="SAM" id="MobiDB-lite"/>
    </source>
</evidence>
<keyword evidence="2" id="KW-0732">Signal</keyword>
<evidence type="ECO:0000256" key="2">
    <source>
        <dbReference type="SAM" id="SignalP"/>
    </source>
</evidence>
<dbReference type="Proteomes" id="UP001648503">
    <property type="component" value="Unassembled WGS sequence"/>
</dbReference>
<feature type="region of interest" description="Disordered" evidence="1">
    <location>
        <begin position="110"/>
        <end position="247"/>
    </location>
</feature>
<feature type="compositionally biased region" description="Polar residues" evidence="1">
    <location>
        <begin position="214"/>
        <end position="226"/>
    </location>
</feature>
<name>A0ABQ8FDU5_9FUNG</name>
<evidence type="ECO:0000313" key="3">
    <source>
        <dbReference type="EMBL" id="KAH6596568.1"/>
    </source>
</evidence>
<protein>
    <recommendedName>
        <fullName evidence="5">RxLR effector candidate protein</fullName>
    </recommendedName>
</protein>
<feature type="region of interest" description="Disordered" evidence="1">
    <location>
        <begin position="33"/>
        <end position="98"/>
    </location>
</feature>
<feature type="signal peptide" evidence="2">
    <location>
        <begin position="1"/>
        <end position="18"/>
    </location>
</feature>
<reference evidence="3 4" key="1">
    <citation type="submission" date="2021-02" db="EMBL/GenBank/DDBJ databases">
        <title>Variation within the Batrachochytrium salamandrivorans European outbreak.</title>
        <authorList>
            <person name="Kelly M."/>
            <person name="Pasmans F."/>
            <person name="Shea T.P."/>
            <person name="Munoz J.F."/>
            <person name="Carranza S."/>
            <person name="Cuomo C.A."/>
            <person name="Martel A."/>
        </authorList>
    </citation>
    <scope>NUCLEOTIDE SEQUENCE [LARGE SCALE GENOMIC DNA]</scope>
    <source>
        <strain evidence="3 4">AMFP18/2</strain>
    </source>
</reference>
<accession>A0ABQ8FDU5</accession>
<organism evidence="3 4">
    <name type="scientific">Batrachochytrium salamandrivorans</name>
    <dbReference type="NCBI Taxonomy" id="1357716"/>
    <lineage>
        <taxon>Eukaryota</taxon>
        <taxon>Fungi</taxon>
        <taxon>Fungi incertae sedis</taxon>
        <taxon>Chytridiomycota</taxon>
        <taxon>Chytridiomycota incertae sedis</taxon>
        <taxon>Chytridiomycetes</taxon>
        <taxon>Rhizophydiales</taxon>
        <taxon>Rhizophydiales incertae sedis</taxon>
        <taxon>Batrachochytrium</taxon>
    </lineage>
</organism>
<feature type="compositionally biased region" description="Polar residues" evidence="1">
    <location>
        <begin position="137"/>
        <end position="148"/>
    </location>
</feature>
<dbReference type="EMBL" id="JAFCIX010000211">
    <property type="protein sequence ID" value="KAH6596568.1"/>
    <property type="molecule type" value="Genomic_DNA"/>
</dbReference>
<feature type="non-terminal residue" evidence="3">
    <location>
        <position position="360"/>
    </location>
</feature>
<sequence length="360" mass="39112">MRFSVLVAAAVVITSVNAGLLDEAMGCVGLGGESKSRVRQNSQMDGQGPAMPRGAPRNEQEPVVSQESAGREPKPGPSQDSSENDSEPGVPQGPSGNRVKLAISILKLKSGVSHDIPGDIPKVVVPPDSPGNGVKSGPSQDPSDNGLESTMAPDPSDDEQGQGPSQDSRMRKLGQRLLRNPMVRELKSVFPQNPSDNGQELKMEPDPSNDEQEQGPSQDPSDNGLESTMAPDPSDDEQGQGPSQDSRMRKLGQRLLRNPMVRELKSVFPQGIPWHNSGKSKDPEPEEDPVCTRIKTELRTLWVKIGDLSYELYVQMPGLYKLIMMKGENKGKKGNLKAEKVQKWFTLNSELIPKLQEIKA</sequence>
<gene>
    <name evidence="3" type="ORF">BASA50_005037</name>
</gene>
<evidence type="ECO:0008006" key="5">
    <source>
        <dbReference type="Google" id="ProtNLM"/>
    </source>
</evidence>
<proteinExistence type="predicted"/>
<feature type="chain" id="PRO_5046142876" description="RxLR effector candidate protein" evidence="2">
    <location>
        <begin position="19"/>
        <end position="360"/>
    </location>
</feature>
<evidence type="ECO:0000313" key="4">
    <source>
        <dbReference type="Proteomes" id="UP001648503"/>
    </source>
</evidence>